<accession>A0A1B8HQC4</accession>
<reference evidence="2 3" key="1">
    <citation type="submission" date="2016-06" db="EMBL/GenBank/DDBJ databases">
        <authorList>
            <person name="Kjaerup R.B."/>
            <person name="Dalgaard T.S."/>
            <person name="Juul-Madsen H.R."/>
        </authorList>
    </citation>
    <scope>NUCLEOTIDE SEQUENCE [LARGE SCALE GENOMIC DNA]</scope>
    <source>
        <strain evidence="2 3">GCSL-Mp3</strain>
    </source>
</reference>
<name>A0A1B8HQC4_9GAMM</name>
<dbReference type="InterPro" id="IPR055570">
    <property type="entry name" value="DUF7146"/>
</dbReference>
<sequence>MNTADAAQGQWEKIFAYYGLPSITGRKHFKGKCPLCERKGKFRIDDKDGRGTWICTCGSGTGFQLLERTQGKSFKDLADEVDQLLGNAREKEAPKLANSSIRAEREKFISCYAQMPDLKNTSAAGYLQNRGIFTLPAECIRFCEKQPTRKGMEVINFQAMWALATDSKGQLCYLHRTYLDGNSKADILITKRMTKLQEDNYLDYADSVAIRMFPVASTLGVAEGIETALSCKQIYGVNTWATINAGFMDKFVAPLGVTHLVVFADTDTSSATGHAAAFACARRNLVANNDVEKVSVRWPDKGDFNDLIREGSEVRELVFYREKHREAA</sequence>
<proteinExistence type="predicted"/>
<dbReference type="GO" id="GO:0004386">
    <property type="term" value="F:helicase activity"/>
    <property type="evidence" value="ECO:0007669"/>
    <property type="project" value="InterPro"/>
</dbReference>
<dbReference type="InterPro" id="IPR006171">
    <property type="entry name" value="TOPRIM_dom"/>
</dbReference>
<dbReference type="Pfam" id="PF13362">
    <property type="entry name" value="Toprim_3"/>
    <property type="match status" value="1"/>
</dbReference>
<dbReference type="AlphaFoldDB" id="A0A1B8HQC4"/>
<dbReference type="InterPro" id="IPR013237">
    <property type="entry name" value="Phage_T7_Gp4_N"/>
</dbReference>
<evidence type="ECO:0000313" key="3">
    <source>
        <dbReference type="Proteomes" id="UP000092247"/>
    </source>
</evidence>
<organism evidence="2 3">
    <name type="scientific">Morganella psychrotolerans</name>
    <dbReference type="NCBI Taxonomy" id="368603"/>
    <lineage>
        <taxon>Bacteria</taxon>
        <taxon>Pseudomonadati</taxon>
        <taxon>Pseudomonadota</taxon>
        <taxon>Gammaproteobacteria</taxon>
        <taxon>Enterobacterales</taxon>
        <taxon>Morganellaceae</taxon>
        <taxon>Morganella</taxon>
    </lineage>
</organism>
<dbReference type="SMART" id="SM00778">
    <property type="entry name" value="Prim_Zn_Ribbon"/>
    <property type="match status" value="1"/>
</dbReference>
<dbReference type="Pfam" id="PF23639">
    <property type="entry name" value="DUF7146"/>
    <property type="match status" value="1"/>
</dbReference>
<dbReference type="GO" id="GO:0008270">
    <property type="term" value="F:zinc ion binding"/>
    <property type="evidence" value="ECO:0007669"/>
    <property type="project" value="InterPro"/>
</dbReference>
<evidence type="ECO:0000259" key="1">
    <source>
        <dbReference type="SMART" id="SM00778"/>
    </source>
</evidence>
<protein>
    <submittedName>
        <fullName evidence="2">DNA primase</fullName>
    </submittedName>
</protein>
<evidence type="ECO:0000313" key="2">
    <source>
        <dbReference type="EMBL" id="OBU11507.1"/>
    </source>
</evidence>
<dbReference type="Proteomes" id="UP000092247">
    <property type="component" value="Unassembled WGS sequence"/>
</dbReference>
<dbReference type="EMBL" id="LZEX01000001">
    <property type="protein sequence ID" value="OBU11507.1"/>
    <property type="molecule type" value="Genomic_DNA"/>
</dbReference>
<feature type="domain" description="DNA primase/helicase Gp4 N-terminal Bacteriophage T7-like" evidence="1">
    <location>
        <begin position="28"/>
        <end position="63"/>
    </location>
</feature>
<dbReference type="Pfam" id="PF08273">
    <property type="entry name" value="Zn_Ribbon_Prim"/>
    <property type="match status" value="1"/>
</dbReference>
<comment type="caution">
    <text evidence="2">The sequence shown here is derived from an EMBL/GenBank/DDBJ whole genome shotgun (WGS) entry which is preliminary data.</text>
</comment>
<dbReference type="RefSeq" id="WP_067420833.1">
    <property type="nucleotide sequence ID" value="NZ_LZEX01000001.1"/>
</dbReference>
<dbReference type="SUPFAM" id="SSF57783">
    <property type="entry name" value="Zinc beta-ribbon"/>
    <property type="match status" value="1"/>
</dbReference>
<gene>
    <name evidence="2" type="ORF">AYY17_01940</name>
</gene>